<dbReference type="AlphaFoldDB" id="D4DU43"/>
<evidence type="ECO:0000313" key="2">
    <source>
        <dbReference type="Proteomes" id="UP000005536"/>
    </source>
</evidence>
<accession>D4DU43</accession>
<protein>
    <submittedName>
        <fullName evidence="1">Uncharacterized protein</fullName>
    </submittedName>
</protein>
<proteinExistence type="predicted"/>
<reference evidence="1 2" key="1">
    <citation type="submission" date="2010-02" db="EMBL/GenBank/DDBJ databases">
        <authorList>
            <person name="Weinstock G."/>
            <person name="Sodergren E."/>
            <person name="Clifton S."/>
            <person name="Fulton L."/>
            <person name="Fulton B."/>
            <person name="Courtney L."/>
            <person name="Fronick C."/>
            <person name="Harrison M."/>
            <person name="Strong C."/>
            <person name="Farmer C."/>
            <person name="Delahaunty K."/>
            <person name="Markovic C."/>
            <person name="Hall O."/>
            <person name="Minx P."/>
            <person name="Tomlinson C."/>
            <person name="Mitreva M."/>
            <person name="Nelson J."/>
            <person name="Hou S."/>
            <person name="Wollam A."/>
            <person name="Pepin K.H."/>
            <person name="Johnson M."/>
            <person name="Bhonagiri V."/>
            <person name="Zhang X."/>
            <person name="Suruliraj S."/>
            <person name="Warren W."/>
            <person name="Chinwalla A."/>
            <person name="Mardis E.R."/>
            <person name="Wilson R.K."/>
        </authorList>
    </citation>
    <scope>NUCLEOTIDE SEQUENCE [LARGE SCALE GENOMIC DNA]</scope>
    <source>
        <strain evidence="1 2">ATCC 29315</strain>
    </source>
</reference>
<dbReference type="EMBL" id="ADBF01000253">
    <property type="protein sequence ID" value="EFE48625.1"/>
    <property type="molecule type" value="Genomic_DNA"/>
</dbReference>
<organism evidence="1 2">
    <name type="scientific">Neisseria elongata subsp. glycolytica ATCC 29315</name>
    <dbReference type="NCBI Taxonomy" id="546263"/>
    <lineage>
        <taxon>Bacteria</taxon>
        <taxon>Pseudomonadati</taxon>
        <taxon>Pseudomonadota</taxon>
        <taxon>Betaproteobacteria</taxon>
        <taxon>Neisseriales</taxon>
        <taxon>Neisseriaceae</taxon>
        <taxon>Neisseria</taxon>
    </lineage>
</organism>
<gene>
    <name evidence="1" type="ORF">NEIELOOT_02599</name>
</gene>
<sequence>MLTLPLPAIWLKPPNTYIFLFNGRLQFQSGGVFGKYFYIGLFDGDKSFDAGLL</sequence>
<name>D4DU43_NEIEG</name>
<comment type="caution">
    <text evidence="1">The sequence shown here is derived from an EMBL/GenBank/DDBJ whole genome shotgun (WGS) entry which is preliminary data.</text>
</comment>
<evidence type="ECO:0000313" key="1">
    <source>
        <dbReference type="EMBL" id="EFE48625.1"/>
    </source>
</evidence>
<dbReference type="Proteomes" id="UP000005536">
    <property type="component" value="Unassembled WGS sequence"/>
</dbReference>